<dbReference type="Gene3D" id="3.40.50.740">
    <property type="match status" value="1"/>
</dbReference>
<dbReference type="Pfam" id="PF13510">
    <property type="entry name" value="Fer2_4"/>
    <property type="match status" value="1"/>
</dbReference>
<dbReference type="InterPro" id="IPR017896">
    <property type="entry name" value="4Fe4S_Fe-S-bd"/>
</dbReference>
<feature type="domain" description="4Fe-4S ferredoxin-type" evidence="14">
    <location>
        <begin position="177"/>
        <end position="194"/>
    </location>
</feature>
<evidence type="ECO:0000259" key="15">
    <source>
        <dbReference type="PROSITE" id="PS51669"/>
    </source>
</evidence>
<dbReference type="Pfam" id="PF22151">
    <property type="entry name" value="Fer4_NDSU1"/>
    <property type="match status" value="1"/>
</dbReference>
<dbReference type="InterPro" id="IPR001041">
    <property type="entry name" value="2Fe-2S_ferredoxin-type"/>
</dbReference>
<dbReference type="GO" id="GO:0003954">
    <property type="term" value="F:NADH dehydrogenase activity"/>
    <property type="evidence" value="ECO:0007669"/>
    <property type="project" value="TreeGrafter"/>
</dbReference>
<dbReference type="SUPFAM" id="SSF54292">
    <property type="entry name" value="2Fe-2S ferredoxin-like"/>
    <property type="match status" value="1"/>
</dbReference>
<evidence type="ECO:0000259" key="14">
    <source>
        <dbReference type="PROSITE" id="PS51379"/>
    </source>
</evidence>
<dbReference type="PANTHER" id="PTHR43105:SF10">
    <property type="entry name" value="NADH-QUINONE OXIDOREDUCTASE SUBUNIT G"/>
    <property type="match status" value="1"/>
</dbReference>
<evidence type="ECO:0000256" key="6">
    <source>
        <dbReference type="ARBA" id="ARBA00022719"/>
    </source>
</evidence>
<dbReference type="EMBL" id="LT629973">
    <property type="protein sequence ID" value="SEH77503.1"/>
    <property type="molecule type" value="Genomic_DNA"/>
</dbReference>
<dbReference type="FunFam" id="3.30.70.20:FF:000002">
    <property type="entry name" value="NADH-ubiquinone oxidoreductase 75 kDa subunit"/>
    <property type="match status" value="1"/>
</dbReference>
<keyword evidence="6" id="KW-0874">Quinone</keyword>
<dbReference type="GO" id="GO:0051539">
    <property type="term" value="F:4 iron, 4 sulfur cluster binding"/>
    <property type="evidence" value="ECO:0007669"/>
    <property type="project" value="UniProtKB-KW"/>
</dbReference>
<dbReference type="GO" id="GO:0042773">
    <property type="term" value="P:ATP synthesis coupled electron transport"/>
    <property type="evidence" value="ECO:0007669"/>
    <property type="project" value="InterPro"/>
</dbReference>
<accession>A0A1C7PF86</accession>
<keyword evidence="9" id="KW-0408">Iron</keyword>
<dbReference type="GO" id="GO:0008137">
    <property type="term" value="F:NADH dehydrogenase (ubiquinone) activity"/>
    <property type="evidence" value="ECO:0007669"/>
    <property type="project" value="InterPro"/>
</dbReference>
<evidence type="ECO:0000256" key="5">
    <source>
        <dbReference type="ARBA" id="ARBA00022714"/>
    </source>
</evidence>
<evidence type="ECO:0000256" key="13">
    <source>
        <dbReference type="ARBA" id="ARBA00034078"/>
    </source>
</evidence>
<dbReference type="SMART" id="SM00929">
    <property type="entry name" value="NADH-G_4Fe-4S_3"/>
    <property type="match status" value="1"/>
</dbReference>
<dbReference type="GO" id="GO:0046872">
    <property type="term" value="F:metal ion binding"/>
    <property type="evidence" value="ECO:0007669"/>
    <property type="project" value="UniProtKB-KW"/>
</dbReference>
<reference evidence="18" key="1">
    <citation type="submission" date="2016-09" db="EMBL/GenBank/DDBJ databases">
        <authorList>
            <person name="Koehorst J."/>
        </authorList>
    </citation>
    <scope>NUCLEOTIDE SEQUENCE [LARGE SCALE GENOMIC DNA]</scope>
</reference>
<dbReference type="InterPro" id="IPR050123">
    <property type="entry name" value="Prok_molybdopt-oxidoreductase"/>
</dbReference>
<dbReference type="PROSITE" id="PS00641">
    <property type="entry name" value="COMPLEX1_75K_1"/>
    <property type="match status" value="1"/>
</dbReference>
<feature type="domain" description="4Fe-4S His(Cys)3-ligated-type" evidence="16">
    <location>
        <begin position="117"/>
        <end position="156"/>
    </location>
</feature>
<evidence type="ECO:0000313" key="17">
    <source>
        <dbReference type="EMBL" id="SEH77503.1"/>
    </source>
</evidence>
<dbReference type="OrthoDB" id="9805142at2"/>
<dbReference type="GO" id="GO:0016020">
    <property type="term" value="C:membrane"/>
    <property type="evidence" value="ECO:0007669"/>
    <property type="project" value="UniProtKB-SubCell"/>
</dbReference>
<keyword evidence="4" id="KW-0004">4Fe-4S</keyword>
<evidence type="ECO:0000256" key="8">
    <source>
        <dbReference type="ARBA" id="ARBA00022967"/>
    </source>
</evidence>
<dbReference type="PROSITE" id="PS00643">
    <property type="entry name" value="COMPLEX1_75K_3"/>
    <property type="match status" value="1"/>
</dbReference>
<keyword evidence="12" id="KW-0472">Membrane</keyword>
<dbReference type="PROSITE" id="PS51839">
    <property type="entry name" value="4FE4S_HC3"/>
    <property type="match status" value="1"/>
</dbReference>
<evidence type="ECO:0000256" key="9">
    <source>
        <dbReference type="ARBA" id="ARBA00023004"/>
    </source>
</evidence>
<keyword evidence="10" id="KW-0411">Iron-sulfur</keyword>
<comment type="subcellular location">
    <subcellularLocation>
        <location evidence="2">Membrane</location>
    </subcellularLocation>
</comment>
<keyword evidence="7" id="KW-0479">Metal-binding</keyword>
<evidence type="ECO:0000259" key="16">
    <source>
        <dbReference type="PROSITE" id="PS51839"/>
    </source>
</evidence>
<comment type="similarity">
    <text evidence="3">Belongs to the complex I 75 kDa subunit family.</text>
</comment>
<sequence>MSTTPTSLPKDIAAAQGKVNVQINGTWHQFPKGMRIADACKSVGVAVPCFCYHPKLAISGSCRMCLVEQGMPPRLAPGHAPCYNEDGYLPIQWMPRPIIACANTVCENMGIRTTGKVTSEARRGVLEFFLTSHPLDCPICDQAGECKLQEFSNDYGQGYHRFTESKTKKGKNMDIGPRINLDQERCVLCGRCVRFMRDIAKDPVLSMSQRGTENRITIFPGRQLDHNYSMNTVDLCPVGALTSKDFRFQMRVWFLKSTPTIDVNCGTGININVWTREETVYRITPRQNDEVNSCWMPDSHRLNYKYINSDQRLTQPCVRTDIGAPHRGSTWDAALSLAAEQLKKISPKNLAIIASARMTDEELYMVSQLAHQLGTDAVEIVPRKGENDDMLISDDRNPNTNGAKLVLGIKRPGYSLKSIREGVRNGSITSIIALGEDLTQEAGFTAEDLGKLDYLLTVGHTADDTARQADIVLPGVTFVEKYGTMINVTGRIQRLNRAIMPHGEARDDWQILRDLTLMLGCDNPELAACASAQDVLLLLARNNEAFAGLTWGAIDNEGKQLIETGVTIPLIERERAKK</sequence>
<feature type="domain" description="4Fe-4S Mo/W bis-MGD-type" evidence="15">
    <location>
        <begin position="255"/>
        <end position="311"/>
    </location>
</feature>
<evidence type="ECO:0000256" key="1">
    <source>
        <dbReference type="ARBA" id="ARBA00001966"/>
    </source>
</evidence>
<evidence type="ECO:0000256" key="10">
    <source>
        <dbReference type="ARBA" id="ARBA00023014"/>
    </source>
</evidence>
<evidence type="ECO:0000256" key="4">
    <source>
        <dbReference type="ARBA" id="ARBA00022485"/>
    </source>
</evidence>
<dbReference type="STRING" id="1679444.PYTT_0651"/>
<dbReference type="InterPro" id="IPR006656">
    <property type="entry name" value="Mopterin_OxRdtase"/>
</dbReference>
<dbReference type="RefSeq" id="WP_067777023.1">
    <property type="nucleotide sequence ID" value="NZ_LIGX01000032.1"/>
</dbReference>
<dbReference type="GO" id="GO:0048038">
    <property type="term" value="F:quinone binding"/>
    <property type="evidence" value="ECO:0007669"/>
    <property type="project" value="UniProtKB-KW"/>
</dbReference>
<evidence type="ECO:0000313" key="18">
    <source>
        <dbReference type="Proteomes" id="UP000176204"/>
    </source>
</evidence>
<name>A0A1C7PF86_9BACT</name>
<dbReference type="FunFam" id="3.10.20.740:FF:000004">
    <property type="entry name" value="NADH-quinone oxidoreductase"/>
    <property type="match status" value="1"/>
</dbReference>
<dbReference type="Gene3D" id="3.30.70.20">
    <property type="match status" value="1"/>
</dbReference>
<dbReference type="PROSITE" id="PS51669">
    <property type="entry name" value="4FE4S_MOW_BIS_MGD"/>
    <property type="match status" value="1"/>
</dbReference>
<evidence type="ECO:0000256" key="11">
    <source>
        <dbReference type="ARBA" id="ARBA00023027"/>
    </source>
</evidence>
<dbReference type="GO" id="GO:0051537">
    <property type="term" value="F:2 iron, 2 sulfur cluster binding"/>
    <property type="evidence" value="ECO:0007669"/>
    <property type="project" value="UniProtKB-KW"/>
</dbReference>
<dbReference type="Proteomes" id="UP000176204">
    <property type="component" value="Chromosome I"/>
</dbReference>
<dbReference type="AlphaFoldDB" id="A0A1C7PF86"/>
<dbReference type="SUPFAM" id="SSF53706">
    <property type="entry name" value="Formate dehydrogenase/DMSO reductase, domains 1-3"/>
    <property type="match status" value="1"/>
</dbReference>
<comment type="cofactor">
    <cofactor evidence="1">
        <name>[4Fe-4S] cluster</name>
        <dbReference type="ChEBI" id="CHEBI:49883"/>
    </cofactor>
</comment>
<keyword evidence="5" id="KW-0001">2Fe-2S</keyword>
<gene>
    <name evidence="17" type="ORF">PYTT_0651</name>
</gene>
<dbReference type="PATRIC" id="fig|1679444.3.peg.1040"/>
<keyword evidence="8" id="KW-1278">Translocase</keyword>
<dbReference type="SUPFAM" id="SSF54862">
    <property type="entry name" value="4Fe-4S ferredoxins"/>
    <property type="match status" value="1"/>
</dbReference>
<dbReference type="InterPro" id="IPR000283">
    <property type="entry name" value="NADH_UbQ_OxRdtase_75kDa_su_CS"/>
</dbReference>
<dbReference type="Pfam" id="PF10588">
    <property type="entry name" value="NADH-G_4Fe-4S_3"/>
    <property type="match status" value="1"/>
</dbReference>
<dbReference type="InterPro" id="IPR019574">
    <property type="entry name" value="NADH_UbQ_OxRdtase_Gsu_4Fe4S-bd"/>
</dbReference>
<evidence type="ECO:0000256" key="7">
    <source>
        <dbReference type="ARBA" id="ARBA00022723"/>
    </source>
</evidence>
<dbReference type="InterPro" id="IPR006963">
    <property type="entry name" value="Mopterin_OxRdtase_4Fe-4S_dom"/>
</dbReference>
<dbReference type="InterPro" id="IPR054351">
    <property type="entry name" value="NADH_UbQ_OxRdtase_ferredoxin"/>
</dbReference>
<evidence type="ECO:0000256" key="12">
    <source>
        <dbReference type="ARBA" id="ARBA00023136"/>
    </source>
</evidence>
<protein>
    <submittedName>
        <fullName evidence="17">Molybdopterin oxidoreductase</fullName>
    </submittedName>
</protein>
<keyword evidence="18" id="KW-1185">Reference proteome</keyword>
<organism evidence="17 18">
    <name type="scientific">Akkermansia glycaniphila</name>
    <dbReference type="NCBI Taxonomy" id="1679444"/>
    <lineage>
        <taxon>Bacteria</taxon>
        <taxon>Pseudomonadati</taxon>
        <taxon>Verrucomicrobiota</taxon>
        <taxon>Verrucomicrobiia</taxon>
        <taxon>Verrucomicrobiales</taxon>
        <taxon>Akkermansiaceae</taxon>
        <taxon>Akkermansia</taxon>
    </lineage>
</organism>
<dbReference type="KEGG" id="agl:PYTT_0651"/>
<dbReference type="PANTHER" id="PTHR43105">
    <property type="entry name" value="RESPIRATORY NITRATE REDUCTASE"/>
    <property type="match status" value="1"/>
</dbReference>
<evidence type="ECO:0000256" key="3">
    <source>
        <dbReference type="ARBA" id="ARBA00005404"/>
    </source>
</evidence>
<dbReference type="InterPro" id="IPR036010">
    <property type="entry name" value="2Fe-2S_ferredoxin-like_sf"/>
</dbReference>
<proteinExistence type="inferred from homology"/>
<keyword evidence="11" id="KW-0520">NAD</keyword>
<dbReference type="Pfam" id="PF22117">
    <property type="entry name" value="Fer4_Nqo3"/>
    <property type="match status" value="1"/>
</dbReference>
<comment type="cofactor">
    <cofactor evidence="13">
        <name>[2Fe-2S] cluster</name>
        <dbReference type="ChEBI" id="CHEBI:190135"/>
    </cofactor>
</comment>
<dbReference type="Gene3D" id="3.10.20.740">
    <property type="match status" value="1"/>
</dbReference>
<dbReference type="PROSITE" id="PS51379">
    <property type="entry name" value="4FE4S_FER_2"/>
    <property type="match status" value="1"/>
</dbReference>
<dbReference type="CDD" id="cd00207">
    <property type="entry name" value="fer2"/>
    <property type="match status" value="1"/>
</dbReference>
<evidence type="ECO:0000256" key="2">
    <source>
        <dbReference type="ARBA" id="ARBA00004370"/>
    </source>
</evidence>
<dbReference type="Pfam" id="PF00384">
    <property type="entry name" value="Molybdopterin"/>
    <property type="match status" value="1"/>
</dbReference>